<keyword evidence="9" id="KW-0472">Membrane</keyword>
<dbReference type="EMBL" id="SGNY01000001">
    <property type="protein sequence ID" value="TRB02381.1"/>
    <property type="molecule type" value="Genomic_DNA"/>
</dbReference>
<dbReference type="NCBIfam" id="TIGR01186">
    <property type="entry name" value="proV"/>
    <property type="match status" value="1"/>
</dbReference>
<gene>
    <name evidence="12" type="ORF">EXN68_01385</name>
</gene>
<evidence type="ECO:0000313" key="13">
    <source>
        <dbReference type="Proteomes" id="UP000315434"/>
    </source>
</evidence>
<dbReference type="SUPFAM" id="SSF54631">
    <property type="entry name" value="CBS-domain pair"/>
    <property type="match status" value="1"/>
</dbReference>
<comment type="subunit">
    <text evidence="9">The complex is probably composed of two ATP-binding proteins, two transmembrane proteins and a solute-binding protein.</text>
</comment>
<dbReference type="Gene3D" id="3.40.50.300">
    <property type="entry name" value="P-loop containing nucleotide triphosphate hydrolases"/>
    <property type="match status" value="1"/>
</dbReference>
<evidence type="ECO:0000256" key="5">
    <source>
        <dbReference type="ARBA" id="ARBA00022970"/>
    </source>
</evidence>
<evidence type="ECO:0000256" key="1">
    <source>
        <dbReference type="ARBA" id="ARBA00005417"/>
    </source>
</evidence>
<name>A0A546XNQ5_RHIRH</name>
<evidence type="ECO:0000256" key="7">
    <source>
        <dbReference type="ARBA" id="ARBA00061968"/>
    </source>
</evidence>
<dbReference type="OrthoDB" id="9802264at2"/>
<feature type="domain" description="ABC transporter" evidence="10">
    <location>
        <begin position="5"/>
        <end position="265"/>
    </location>
</feature>
<evidence type="ECO:0000256" key="9">
    <source>
        <dbReference type="RuleBase" id="RU369116"/>
    </source>
</evidence>
<dbReference type="GO" id="GO:0031460">
    <property type="term" value="P:glycine betaine transport"/>
    <property type="evidence" value="ECO:0007669"/>
    <property type="project" value="InterPro"/>
</dbReference>
<dbReference type="Proteomes" id="UP000315434">
    <property type="component" value="Unassembled WGS sequence"/>
</dbReference>
<evidence type="ECO:0000259" key="10">
    <source>
        <dbReference type="PROSITE" id="PS50893"/>
    </source>
</evidence>
<dbReference type="InterPro" id="IPR027417">
    <property type="entry name" value="P-loop_NTPase"/>
</dbReference>
<dbReference type="GO" id="GO:0005886">
    <property type="term" value="C:plasma membrane"/>
    <property type="evidence" value="ECO:0007669"/>
    <property type="project" value="UniProtKB-SubCell"/>
</dbReference>
<dbReference type="InterPro" id="IPR051921">
    <property type="entry name" value="ABC_osmolyte_uptake_ATP-bind"/>
</dbReference>
<dbReference type="InterPro" id="IPR046342">
    <property type="entry name" value="CBS_dom_sf"/>
</dbReference>
<dbReference type="PROSITE" id="PS00211">
    <property type="entry name" value="ABC_TRANSPORTER_1"/>
    <property type="match status" value="1"/>
</dbReference>
<dbReference type="GO" id="GO:0015418">
    <property type="term" value="F:ABC-type quaternary ammonium compound transporting activity"/>
    <property type="evidence" value="ECO:0007669"/>
    <property type="project" value="UniProtKB-EC"/>
</dbReference>
<dbReference type="InterPro" id="IPR000644">
    <property type="entry name" value="CBS_dom"/>
</dbReference>
<accession>A0A546XNQ5</accession>
<comment type="subcellular location">
    <subcellularLocation>
        <location evidence="9">Cell inner membrane</location>
        <topology evidence="9">Peripheral membrane protein</topology>
    </subcellularLocation>
</comment>
<dbReference type="AlphaFoldDB" id="A0A546XNQ5"/>
<evidence type="ECO:0000256" key="2">
    <source>
        <dbReference type="ARBA" id="ARBA00022448"/>
    </source>
</evidence>
<comment type="similarity">
    <text evidence="1 9">Belongs to the ABC transporter superfamily.</text>
</comment>
<proteinExistence type="inferred from homology"/>
<evidence type="ECO:0000256" key="8">
    <source>
        <dbReference type="PROSITE-ProRule" id="PRU00703"/>
    </source>
</evidence>
<dbReference type="InterPro" id="IPR003593">
    <property type="entry name" value="AAA+_ATPase"/>
</dbReference>
<dbReference type="CDD" id="cd03294">
    <property type="entry name" value="ABC_Pro_Gly_Betaine"/>
    <property type="match status" value="1"/>
</dbReference>
<dbReference type="PANTHER" id="PTHR43869:SF1">
    <property type="entry name" value="GLYCINE BETAINE_PROLINE BETAINE TRANSPORT SYSTEM ATP-BINDING PROTEIN PROV"/>
    <property type="match status" value="1"/>
</dbReference>
<dbReference type="PANTHER" id="PTHR43869">
    <property type="entry name" value="GLYCINE BETAINE/PROLINE BETAINE TRANSPORT SYSTEM ATP-BINDING PROTEIN PROV"/>
    <property type="match status" value="1"/>
</dbReference>
<keyword evidence="3 9" id="KW-0547">Nucleotide-binding</keyword>
<dbReference type="PROSITE" id="PS50893">
    <property type="entry name" value="ABC_TRANSPORTER_2"/>
    <property type="match status" value="1"/>
</dbReference>
<feature type="domain" description="CBS" evidence="11">
    <location>
        <begin position="280"/>
        <end position="342"/>
    </location>
</feature>
<keyword evidence="5" id="KW-0029">Amino-acid transport</keyword>
<dbReference type="GO" id="GO:0006970">
    <property type="term" value="P:response to osmotic stress"/>
    <property type="evidence" value="ECO:0007669"/>
    <property type="project" value="UniProtKB-ARBA"/>
</dbReference>
<dbReference type="PROSITE" id="PS51371">
    <property type="entry name" value="CBS"/>
    <property type="match status" value="1"/>
</dbReference>
<dbReference type="RefSeq" id="WP_142839343.1">
    <property type="nucleotide sequence ID" value="NZ_SGNY01000001.1"/>
</dbReference>
<dbReference type="InterPro" id="IPR017871">
    <property type="entry name" value="ABC_transporter-like_CS"/>
</dbReference>
<dbReference type="FunFam" id="3.40.50.300:FF:000201">
    <property type="entry name" value="Glycine betaine/L-proline ABC transporter ATP-binding protein"/>
    <property type="match status" value="1"/>
</dbReference>
<dbReference type="GO" id="GO:0006865">
    <property type="term" value="P:amino acid transport"/>
    <property type="evidence" value="ECO:0007669"/>
    <property type="project" value="UniProtKB-UniRule"/>
</dbReference>
<evidence type="ECO:0000256" key="3">
    <source>
        <dbReference type="ARBA" id="ARBA00022741"/>
    </source>
</evidence>
<keyword evidence="9" id="KW-0997">Cell inner membrane</keyword>
<evidence type="ECO:0000256" key="4">
    <source>
        <dbReference type="ARBA" id="ARBA00022840"/>
    </source>
</evidence>
<keyword evidence="4 9" id="KW-0067">ATP-binding</keyword>
<evidence type="ECO:0000256" key="6">
    <source>
        <dbReference type="ARBA" id="ARBA00051811"/>
    </source>
</evidence>
<dbReference type="EC" id="7.6.2.9" evidence="9"/>
<dbReference type="Pfam" id="PF00005">
    <property type="entry name" value="ABC_tran"/>
    <property type="match status" value="1"/>
</dbReference>
<evidence type="ECO:0000313" key="12">
    <source>
        <dbReference type="EMBL" id="TRB02381.1"/>
    </source>
</evidence>
<keyword evidence="8" id="KW-0129">CBS domain</keyword>
<dbReference type="GO" id="GO:0005524">
    <property type="term" value="F:ATP binding"/>
    <property type="evidence" value="ECO:0007669"/>
    <property type="project" value="UniProtKB-UniRule"/>
</dbReference>
<dbReference type="InterPro" id="IPR005892">
    <property type="entry name" value="Gly-betaine_transp_ATP-bd"/>
</dbReference>
<dbReference type="SUPFAM" id="SSF52540">
    <property type="entry name" value="P-loop containing nucleoside triphosphate hydrolases"/>
    <property type="match status" value="1"/>
</dbReference>
<keyword evidence="9" id="KW-1003">Cell membrane</keyword>
<organism evidence="12 13">
    <name type="scientific">Rhizobium rhizogenes</name>
    <name type="common">Agrobacterium rhizogenes</name>
    <dbReference type="NCBI Taxonomy" id="359"/>
    <lineage>
        <taxon>Bacteria</taxon>
        <taxon>Pseudomonadati</taxon>
        <taxon>Pseudomonadota</taxon>
        <taxon>Alphaproteobacteria</taxon>
        <taxon>Hyphomicrobiales</taxon>
        <taxon>Rhizobiaceae</taxon>
        <taxon>Rhizobium/Agrobacterium group</taxon>
        <taxon>Rhizobium</taxon>
    </lineage>
</organism>
<sequence length="378" mass="41570">MAKSIEIRNLYKIFGKHPEKYLEAVRSGMDKAELNDKHNHVLGLNNINITMPGGKITVVMGLSGSGKSTLIRHINRLIDPTAGEVLYDGEDICGMSTSALRKFRRLKTAMVFQKFGLLPHRTVLENSVYGLDIQGVPRKESEEKGRYWLERVGLAGYEDYYPNQLSGGMQQRVGLARALANDADILLMDEAYSALDPLIRVDMQTMLLDLQQELKKTVVFITHDLDEALRLGDHIAILKDGEVVQQGDGQSIILSPADGYVTDFVRDVNRGRVLQATTVMEPLDSKPQGMSVPESATLETIARDMSEANETQAHVVDEDGKAVGSIGLDTLVAAMVTPAPQEAEATVEVMTPALQKTEMVEEPAKVREAVLPVEKETA</sequence>
<keyword evidence="2 9" id="KW-0813">Transport</keyword>
<comment type="catalytic activity">
    <reaction evidence="6">
        <text>a quaternary ammonium(out) + ATP + H2O = a quaternary ammonium(in) + ADP + phosphate + H(+)</text>
        <dbReference type="Rhea" id="RHEA:11036"/>
        <dbReference type="ChEBI" id="CHEBI:15377"/>
        <dbReference type="ChEBI" id="CHEBI:15378"/>
        <dbReference type="ChEBI" id="CHEBI:30616"/>
        <dbReference type="ChEBI" id="CHEBI:35267"/>
        <dbReference type="ChEBI" id="CHEBI:43474"/>
        <dbReference type="ChEBI" id="CHEBI:456216"/>
        <dbReference type="EC" id="7.6.2.9"/>
    </reaction>
    <physiologicalReaction direction="left-to-right" evidence="6">
        <dbReference type="Rhea" id="RHEA:11037"/>
    </physiologicalReaction>
</comment>
<evidence type="ECO:0000259" key="11">
    <source>
        <dbReference type="PROSITE" id="PS51371"/>
    </source>
</evidence>
<dbReference type="SMART" id="SM00382">
    <property type="entry name" value="AAA"/>
    <property type="match status" value="1"/>
</dbReference>
<reference evidence="12 13" key="1">
    <citation type="journal article" date="2019" name="Appl. Microbiol. Biotechnol.">
        <title>Differential efficiency of wild type rhizogenic strains for rol gene transformation of plants.</title>
        <authorList>
            <person name="Desmet S."/>
            <person name="De Keyser E."/>
            <person name="Van Vaerenbergh J."/>
            <person name="Baeyen S."/>
            <person name="Van Huylenbroeck J."/>
            <person name="Geelen D."/>
            <person name="Dhooghe E."/>
        </authorList>
    </citation>
    <scope>NUCLEOTIDE SEQUENCE [LARGE SCALE GENOMIC DNA]</scope>
    <source>
        <strain evidence="12 13">GBBC3284</strain>
    </source>
</reference>
<dbReference type="GO" id="GO:0016887">
    <property type="term" value="F:ATP hydrolysis activity"/>
    <property type="evidence" value="ECO:0007669"/>
    <property type="project" value="UniProtKB-UniRule"/>
</dbReference>
<comment type="subunit">
    <text evidence="7">The complex is probably composed of two ATP-binding proteins (TmoW), two transmembrane proteins (TmoV) and a solute-binding protein (TmoX).</text>
</comment>
<comment type="caution">
    <text evidence="12">The sequence shown here is derived from an EMBL/GenBank/DDBJ whole genome shotgun (WGS) entry which is preliminary data.</text>
</comment>
<protein>
    <recommendedName>
        <fullName evidence="9">Quaternary amine transport ATP-binding protein</fullName>
        <ecNumber evidence="9">7.6.2.9</ecNumber>
    </recommendedName>
</protein>
<dbReference type="InterPro" id="IPR003439">
    <property type="entry name" value="ABC_transporter-like_ATP-bd"/>
</dbReference>